<sequence length="256" mass="29411">MKYILTLSMFYLATITPLHILAKDELIAYVENLPPSVIVSEDNISGAVIDILTEALRHSDISIDYQHINWSRALYESKSKANIVLTGLNRTLDREEQFYWLLQLSKATERQGIYLWQLKKTQADEKQKSLNDAVVAMVQGDHKIQYYRDYIESLGFKANIYEVGSREQVIHMLFKGRVDYILGGELNRPWHVEALGYDIAMIERGPKIPNTSRGLYIAISRKTDINLVHKIEGRLVELAKNGRVSEIMAAWSKQIK</sequence>
<dbReference type="InterPro" id="IPR001638">
    <property type="entry name" value="Solute-binding_3/MltF_N"/>
</dbReference>
<evidence type="ECO:0000313" key="3">
    <source>
        <dbReference type="Proteomes" id="UP000315303"/>
    </source>
</evidence>
<protein>
    <submittedName>
        <fullName evidence="2">Transporter substrate-binding domain-containing protein</fullName>
    </submittedName>
</protein>
<dbReference type="Gene3D" id="3.40.190.10">
    <property type="entry name" value="Periplasmic binding protein-like II"/>
    <property type="match status" value="2"/>
</dbReference>
<dbReference type="EMBL" id="SAWY01000005">
    <property type="protein sequence ID" value="TPH18105.1"/>
    <property type="molecule type" value="Genomic_DNA"/>
</dbReference>
<dbReference type="PANTHER" id="PTHR38834:SF3">
    <property type="entry name" value="SOLUTE-BINDING PROTEIN FAMILY 3_N-TERMINAL DOMAIN-CONTAINING PROTEIN"/>
    <property type="match status" value="1"/>
</dbReference>
<dbReference type="AlphaFoldDB" id="A0A502L6M1"/>
<dbReference type="Proteomes" id="UP000315303">
    <property type="component" value="Unassembled WGS sequence"/>
</dbReference>
<feature type="domain" description="Solute-binding protein family 3/N-terminal" evidence="1">
    <location>
        <begin position="27"/>
        <end position="253"/>
    </location>
</feature>
<accession>A0A502L6M1</accession>
<gene>
    <name evidence="2" type="ORF">EPA86_03035</name>
</gene>
<keyword evidence="3" id="KW-1185">Reference proteome</keyword>
<dbReference type="PANTHER" id="PTHR38834">
    <property type="entry name" value="PERIPLASMIC SUBSTRATE BINDING PROTEIN FAMILY 3"/>
    <property type="match status" value="1"/>
</dbReference>
<comment type="caution">
    <text evidence="2">The sequence shown here is derived from an EMBL/GenBank/DDBJ whole genome shotgun (WGS) entry which is preliminary data.</text>
</comment>
<reference evidence="2 3" key="1">
    <citation type="submission" date="2019-01" db="EMBL/GenBank/DDBJ databases">
        <title>Litorilituus lipolytica sp. nov., isolated from intertidal sand of the Yellow Sea in China.</title>
        <authorList>
            <person name="Liu A."/>
        </authorList>
    </citation>
    <scope>NUCLEOTIDE SEQUENCE [LARGE SCALE GENOMIC DNA]</scope>
    <source>
        <strain evidence="2 3">RZ04</strain>
    </source>
</reference>
<name>A0A502L6M1_9GAMM</name>
<dbReference type="SUPFAM" id="SSF53850">
    <property type="entry name" value="Periplasmic binding protein-like II"/>
    <property type="match status" value="1"/>
</dbReference>
<evidence type="ECO:0000313" key="2">
    <source>
        <dbReference type="EMBL" id="TPH18105.1"/>
    </source>
</evidence>
<evidence type="ECO:0000259" key="1">
    <source>
        <dbReference type="Pfam" id="PF00497"/>
    </source>
</evidence>
<organism evidence="2 3">
    <name type="scientific">Litorilituus lipolyticus</name>
    <dbReference type="NCBI Taxonomy" id="2491017"/>
    <lineage>
        <taxon>Bacteria</taxon>
        <taxon>Pseudomonadati</taxon>
        <taxon>Pseudomonadota</taxon>
        <taxon>Gammaproteobacteria</taxon>
        <taxon>Alteromonadales</taxon>
        <taxon>Colwelliaceae</taxon>
        <taxon>Litorilituus</taxon>
    </lineage>
</organism>
<dbReference type="RefSeq" id="WP_140601761.1">
    <property type="nucleotide sequence ID" value="NZ_SAWY01000005.1"/>
</dbReference>
<dbReference type="OrthoDB" id="8587856at2"/>
<dbReference type="Pfam" id="PF00497">
    <property type="entry name" value="SBP_bac_3"/>
    <property type="match status" value="1"/>
</dbReference>
<proteinExistence type="predicted"/>